<dbReference type="RefSeq" id="WP_163204613.1">
    <property type="nucleotide sequence ID" value="NZ_JAAGWG010000012.1"/>
</dbReference>
<dbReference type="AlphaFoldDB" id="A0A6L9W1M2"/>
<dbReference type="EMBL" id="JAAGWG010000012">
    <property type="protein sequence ID" value="NEK86007.1"/>
    <property type="molecule type" value="Genomic_DNA"/>
</dbReference>
<dbReference type="Proteomes" id="UP000479241">
    <property type="component" value="Unassembled WGS sequence"/>
</dbReference>
<protein>
    <submittedName>
        <fullName evidence="2">Uncharacterized protein</fullName>
    </submittedName>
</protein>
<reference evidence="2 3" key="1">
    <citation type="submission" date="2019-12" db="EMBL/GenBank/DDBJ databases">
        <title>the WGS of Blastococcus saxobsidens 67B17.</title>
        <authorList>
            <person name="Jiang Z."/>
        </authorList>
    </citation>
    <scope>NUCLEOTIDE SEQUENCE [LARGE SCALE GENOMIC DNA]</scope>
    <source>
        <strain evidence="2 3">67B17</strain>
    </source>
</reference>
<comment type="caution">
    <text evidence="2">The sequence shown here is derived from an EMBL/GenBank/DDBJ whole genome shotgun (WGS) entry which is preliminary data.</text>
</comment>
<evidence type="ECO:0000256" key="1">
    <source>
        <dbReference type="SAM" id="MobiDB-lite"/>
    </source>
</evidence>
<sequence>MNTSGQSVHTPATSGGLPLDGGLGLLLDLMEPAPLPGPAPTPGPGLVARAQDWTQRAAAWGEGPQGAWRAW</sequence>
<organism evidence="2 3">
    <name type="scientific">Blastococcus saxobsidens</name>
    <dbReference type="NCBI Taxonomy" id="138336"/>
    <lineage>
        <taxon>Bacteria</taxon>
        <taxon>Bacillati</taxon>
        <taxon>Actinomycetota</taxon>
        <taxon>Actinomycetes</taxon>
        <taxon>Geodermatophilales</taxon>
        <taxon>Geodermatophilaceae</taxon>
        <taxon>Blastococcus</taxon>
    </lineage>
</organism>
<evidence type="ECO:0000313" key="2">
    <source>
        <dbReference type="EMBL" id="NEK86007.1"/>
    </source>
</evidence>
<feature type="compositionally biased region" description="Polar residues" evidence="1">
    <location>
        <begin position="1"/>
        <end position="13"/>
    </location>
</feature>
<feature type="region of interest" description="Disordered" evidence="1">
    <location>
        <begin position="1"/>
        <end position="23"/>
    </location>
</feature>
<name>A0A6L9W1M2_9ACTN</name>
<accession>A0A6L9W1M2</accession>
<gene>
    <name evidence="2" type="ORF">GCU60_09555</name>
</gene>
<proteinExistence type="predicted"/>
<evidence type="ECO:0000313" key="3">
    <source>
        <dbReference type="Proteomes" id="UP000479241"/>
    </source>
</evidence>